<dbReference type="AlphaFoldDB" id="A0A3S3Q4I1"/>
<organism evidence="3 4">
    <name type="scientific">Cinnamomum micranthum f. kanehirae</name>
    <dbReference type="NCBI Taxonomy" id="337451"/>
    <lineage>
        <taxon>Eukaryota</taxon>
        <taxon>Viridiplantae</taxon>
        <taxon>Streptophyta</taxon>
        <taxon>Embryophyta</taxon>
        <taxon>Tracheophyta</taxon>
        <taxon>Spermatophyta</taxon>
        <taxon>Magnoliopsida</taxon>
        <taxon>Magnoliidae</taxon>
        <taxon>Laurales</taxon>
        <taxon>Lauraceae</taxon>
        <taxon>Cinnamomum</taxon>
    </lineage>
</organism>
<reference evidence="3 4" key="1">
    <citation type="journal article" date="2019" name="Nat. Plants">
        <title>Stout camphor tree genome fills gaps in understanding of flowering plant genome evolution.</title>
        <authorList>
            <person name="Chaw S.M."/>
            <person name="Liu Y.C."/>
            <person name="Wu Y.W."/>
            <person name="Wang H.Y."/>
            <person name="Lin C.I."/>
            <person name="Wu C.S."/>
            <person name="Ke H.M."/>
            <person name="Chang L.Y."/>
            <person name="Hsu C.Y."/>
            <person name="Yang H.T."/>
            <person name="Sudianto E."/>
            <person name="Hsu M.H."/>
            <person name="Wu K.P."/>
            <person name="Wang L.N."/>
            <person name="Leebens-Mack J.H."/>
            <person name="Tsai I.J."/>
        </authorList>
    </citation>
    <scope>NUCLEOTIDE SEQUENCE [LARGE SCALE GENOMIC DNA]</scope>
    <source>
        <strain evidence="4">cv. Chaw 1501</strain>
        <tissue evidence="3">Young leaves</tissue>
    </source>
</reference>
<dbReference type="PANTHER" id="PTHR35992">
    <property type="entry name" value="CYTOMATRIX PROTEIN-LIKE PROTEIN"/>
    <property type="match status" value="1"/>
</dbReference>
<name>A0A3S3Q4I1_9MAGN</name>
<feature type="compositionally biased region" description="Basic and acidic residues" evidence="2">
    <location>
        <begin position="133"/>
        <end position="143"/>
    </location>
</feature>
<dbReference type="OrthoDB" id="1921280at2759"/>
<keyword evidence="4" id="KW-1185">Reference proteome</keyword>
<dbReference type="STRING" id="337451.A0A3S3Q4I1"/>
<feature type="compositionally biased region" description="Basic and acidic residues" evidence="2">
    <location>
        <begin position="308"/>
        <end position="324"/>
    </location>
</feature>
<feature type="compositionally biased region" description="Polar residues" evidence="2">
    <location>
        <begin position="327"/>
        <end position="350"/>
    </location>
</feature>
<feature type="coiled-coil region" evidence="1">
    <location>
        <begin position="32"/>
        <end position="84"/>
    </location>
</feature>
<evidence type="ECO:0000313" key="3">
    <source>
        <dbReference type="EMBL" id="RWR79213.1"/>
    </source>
</evidence>
<dbReference type="Proteomes" id="UP000283530">
    <property type="component" value="Unassembled WGS sequence"/>
</dbReference>
<dbReference type="EMBL" id="QPKB01000003">
    <property type="protein sequence ID" value="RWR79213.1"/>
    <property type="molecule type" value="Genomic_DNA"/>
</dbReference>
<comment type="caution">
    <text evidence="3">The sequence shown here is derived from an EMBL/GenBank/DDBJ whole genome shotgun (WGS) entry which is preliminary data.</text>
</comment>
<sequence length="411" mass="46486">MGVSKKKENLISSSSSDPLQWQKIFNALVQMLKSQQSQLQTLADDRKLLEDRIQTQHQRWLFDVRLLEDQISQLQDSCKEAELGRLLEEAKSNLVVGMKQREAFLYKSISEQSASDLEDMKQVIDYLNSNLSEQRDKPEEKTRGTGKSNAKTVVNMKEEEKRSKTLRDEIRRLKYSNEKLSSQRNSEVSALVAERNFVWNQFKTMESDYTGLLKTKRVEVEQANENILKLQSIVEKLQSSCKEKDNIIVKLNADIAKLKMDMGTRDKEISRLSKEFDLLSSSAKASLKQAVTHPTSSNCSIKKASNVGREKRTPVRKEPSEPHASEGVSQTPAATRPILSSCSMKSTSNVGRGKRIVRKQTSESHASGLSMECKRSSKKQRTEAPSKLETPRLFTSGFKVPKLKISSPSLV</sequence>
<gene>
    <name evidence="3" type="ORF">CKAN_00777700</name>
</gene>
<protein>
    <submittedName>
        <fullName evidence="3">Golgin subfamily A member 4</fullName>
    </submittedName>
</protein>
<feature type="coiled-coil region" evidence="1">
    <location>
        <begin position="213"/>
        <end position="240"/>
    </location>
</feature>
<feature type="region of interest" description="Disordered" evidence="2">
    <location>
        <begin position="289"/>
        <end position="392"/>
    </location>
</feature>
<accession>A0A3S3Q4I1</accession>
<proteinExistence type="predicted"/>
<evidence type="ECO:0000256" key="1">
    <source>
        <dbReference type="SAM" id="Coils"/>
    </source>
</evidence>
<dbReference type="PANTHER" id="PTHR35992:SF1">
    <property type="entry name" value="CYTOMATRIX PROTEIN-LIKE PROTEIN"/>
    <property type="match status" value="1"/>
</dbReference>
<feature type="compositionally biased region" description="Basic and acidic residues" evidence="2">
    <location>
        <begin position="372"/>
        <end position="390"/>
    </location>
</feature>
<feature type="region of interest" description="Disordered" evidence="2">
    <location>
        <begin position="129"/>
        <end position="150"/>
    </location>
</feature>
<evidence type="ECO:0000313" key="4">
    <source>
        <dbReference type="Proteomes" id="UP000283530"/>
    </source>
</evidence>
<evidence type="ECO:0000256" key="2">
    <source>
        <dbReference type="SAM" id="MobiDB-lite"/>
    </source>
</evidence>
<keyword evidence="1" id="KW-0175">Coiled coil</keyword>